<dbReference type="Gene3D" id="3.40.50.20">
    <property type="match status" value="1"/>
</dbReference>
<gene>
    <name evidence="3" type="ORF">kam1_608</name>
</gene>
<protein>
    <recommendedName>
        <fullName evidence="5">DUF1009 domain-containing protein</fullName>
    </recommendedName>
</protein>
<dbReference type="PANTHER" id="PTHR39962">
    <property type="entry name" value="BLL4848 PROTEIN"/>
    <property type="match status" value="1"/>
</dbReference>
<dbReference type="Pfam" id="PF17930">
    <property type="entry name" value="LpxI_N"/>
    <property type="match status" value="1"/>
</dbReference>
<dbReference type="Proteomes" id="UP000315925">
    <property type="component" value="Chromosome"/>
</dbReference>
<evidence type="ECO:0008006" key="5">
    <source>
        <dbReference type="Google" id="ProtNLM"/>
    </source>
</evidence>
<organism evidence="3 4">
    <name type="scientific">Methylacidiphilum kamchatkense Kam1</name>
    <dbReference type="NCBI Taxonomy" id="1202785"/>
    <lineage>
        <taxon>Bacteria</taxon>
        <taxon>Pseudomonadati</taxon>
        <taxon>Verrucomicrobiota</taxon>
        <taxon>Methylacidiphilae</taxon>
        <taxon>Methylacidiphilales</taxon>
        <taxon>Methylacidiphilaceae</taxon>
        <taxon>Methylacidiphilum (ex Ratnadevi et al. 2023)</taxon>
    </lineage>
</organism>
<dbReference type="InterPro" id="IPR053174">
    <property type="entry name" value="LpxI"/>
</dbReference>
<accession>A0A516TKV1</accession>
<dbReference type="RefSeq" id="WP_052250470.1">
    <property type="nucleotide sequence ID" value="NZ_CP037899.1"/>
</dbReference>
<feature type="domain" description="LpxI C-terminal" evidence="1">
    <location>
        <begin position="149"/>
        <end position="276"/>
    </location>
</feature>
<dbReference type="KEGG" id="mkc:kam1_608"/>
<dbReference type="InterPro" id="IPR043167">
    <property type="entry name" value="LpxI_C_sf"/>
</dbReference>
<dbReference type="OrthoDB" id="9789836at2"/>
<dbReference type="Pfam" id="PF06230">
    <property type="entry name" value="LpxI_C"/>
    <property type="match status" value="1"/>
</dbReference>
<evidence type="ECO:0000259" key="1">
    <source>
        <dbReference type="Pfam" id="PF06230"/>
    </source>
</evidence>
<sequence length="280" mass="30701">MTTKNQKKSILESADRLGIIAGRGVYPLLVAKGARRSGVEKIFSVCFVSETDHQMETLSTAVEWIRVGQLSKLIQFFKKNEVKTAIMAGGVAPSHLFELRPDLRAILLLAKLKERNAHTIFGAIAQELEKNGVILLNATTFLEDQLAPSGQFGGPHIKKRYWEDVEFGFRIAKEVARLDIGQSVVVKNGTVLSVEAFEGTDEAMKRGGELGRGSAMLVKVSKPNQDFRFDVPVIGIKTIESAQRFGIGTIVCESAKTLILEKEKVVSLADQTKTSLIGFP</sequence>
<evidence type="ECO:0000313" key="4">
    <source>
        <dbReference type="Proteomes" id="UP000315925"/>
    </source>
</evidence>
<dbReference type="Gene3D" id="3.40.140.80">
    <property type="match status" value="1"/>
</dbReference>
<name>A0A516TKV1_9BACT</name>
<dbReference type="EMBL" id="CP037899">
    <property type="protein sequence ID" value="QDQ41856.1"/>
    <property type="molecule type" value="Genomic_DNA"/>
</dbReference>
<feature type="domain" description="LpxI N-terminal" evidence="2">
    <location>
        <begin position="16"/>
        <end position="144"/>
    </location>
</feature>
<proteinExistence type="predicted"/>
<dbReference type="AlphaFoldDB" id="A0A516TKV1"/>
<evidence type="ECO:0000313" key="3">
    <source>
        <dbReference type="EMBL" id="QDQ41856.1"/>
    </source>
</evidence>
<dbReference type="InterPro" id="IPR041255">
    <property type="entry name" value="LpxI_N"/>
</dbReference>
<dbReference type="InterPro" id="IPR010415">
    <property type="entry name" value="LpxI_C"/>
</dbReference>
<dbReference type="STRING" id="1202785.A946_04800"/>
<reference evidence="4" key="1">
    <citation type="submission" date="2019-03" db="EMBL/GenBank/DDBJ databases">
        <title>Complete genome of Methylacidiphilum kamchatkense Kam1.</title>
        <authorList>
            <person name="Kruse T."/>
            <person name="Murarilal Ratnadevi C."/>
            <person name="Erikstad H.-A."/>
            <person name="Birkeland N.-K."/>
        </authorList>
    </citation>
    <scope>NUCLEOTIDE SEQUENCE [LARGE SCALE GENOMIC DNA]</scope>
    <source>
        <strain evidence="4">kam1</strain>
    </source>
</reference>
<dbReference type="PANTHER" id="PTHR39962:SF1">
    <property type="entry name" value="LPXI FAMILY PROTEIN"/>
    <property type="match status" value="1"/>
</dbReference>
<evidence type="ECO:0000259" key="2">
    <source>
        <dbReference type="Pfam" id="PF17930"/>
    </source>
</evidence>